<accession>A0ABW4YKY9</accession>
<comment type="pathway">
    <text evidence="2">Amino-acid biosynthesis; L-proline biosynthesis; L-proline from L-glutamate 5-semialdehyde: step 1/1.</text>
</comment>
<evidence type="ECO:0000259" key="4">
    <source>
        <dbReference type="Pfam" id="PF14748"/>
    </source>
</evidence>
<dbReference type="InterPro" id="IPR053790">
    <property type="entry name" value="P5CR-like_CS"/>
</dbReference>
<name>A0ABW4YKY9_9BACL</name>
<dbReference type="SUPFAM" id="SSF48179">
    <property type="entry name" value="6-phosphogluconate dehydrogenase C-terminal domain-like"/>
    <property type="match status" value="1"/>
</dbReference>
<dbReference type="InterPro" id="IPR029036">
    <property type="entry name" value="P5CR_dimer"/>
</dbReference>
<keyword evidence="2" id="KW-0963">Cytoplasm</keyword>
<organism evidence="5 6">
    <name type="scientific">Paenibacillus yanchengensis</name>
    <dbReference type="NCBI Taxonomy" id="2035833"/>
    <lineage>
        <taxon>Bacteria</taxon>
        <taxon>Bacillati</taxon>
        <taxon>Bacillota</taxon>
        <taxon>Bacilli</taxon>
        <taxon>Bacillales</taxon>
        <taxon>Paenibacillaceae</taxon>
        <taxon>Paenibacillus</taxon>
    </lineage>
</organism>
<keyword evidence="2" id="KW-0641">Proline biosynthesis</keyword>
<dbReference type="InterPro" id="IPR028939">
    <property type="entry name" value="P5C_Rdtase_cat_N"/>
</dbReference>
<dbReference type="InterPro" id="IPR036291">
    <property type="entry name" value="NAD(P)-bd_dom_sf"/>
</dbReference>
<dbReference type="Pfam" id="PF03807">
    <property type="entry name" value="F420_oxidored"/>
    <property type="match status" value="1"/>
</dbReference>
<dbReference type="RefSeq" id="WP_377772029.1">
    <property type="nucleotide sequence ID" value="NZ_JBHUHO010000029.1"/>
</dbReference>
<dbReference type="Gene3D" id="1.10.3730.10">
    <property type="entry name" value="ProC C-terminal domain-like"/>
    <property type="match status" value="1"/>
</dbReference>
<evidence type="ECO:0000313" key="6">
    <source>
        <dbReference type="Proteomes" id="UP001597362"/>
    </source>
</evidence>
<dbReference type="SUPFAM" id="SSF51735">
    <property type="entry name" value="NAD(P)-binding Rossmann-fold domains"/>
    <property type="match status" value="1"/>
</dbReference>
<reference evidence="6" key="1">
    <citation type="journal article" date="2019" name="Int. J. Syst. Evol. Microbiol.">
        <title>The Global Catalogue of Microorganisms (GCM) 10K type strain sequencing project: providing services to taxonomists for standard genome sequencing and annotation.</title>
        <authorList>
            <consortium name="The Broad Institute Genomics Platform"/>
            <consortium name="The Broad Institute Genome Sequencing Center for Infectious Disease"/>
            <person name="Wu L."/>
            <person name="Ma J."/>
        </authorList>
    </citation>
    <scope>NUCLEOTIDE SEQUENCE [LARGE SCALE GENOMIC DNA]</scope>
    <source>
        <strain evidence="6">GH52</strain>
    </source>
</reference>
<comment type="catalytic activity">
    <reaction evidence="2">
        <text>L-proline + NAD(+) = (S)-1-pyrroline-5-carboxylate + NADH + 2 H(+)</text>
        <dbReference type="Rhea" id="RHEA:14105"/>
        <dbReference type="ChEBI" id="CHEBI:15378"/>
        <dbReference type="ChEBI" id="CHEBI:17388"/>
        <dbReference type="ChEBI" id="CHEBI:57540"/>
        <dbReference type="ChEBI" id="CHEBI:57945"/>
        <dbReference type="ChEBI" id="CHEBI:60039"/>
        <dbReference type="EC" id="1.5.1.2"/>
    </reaction>
</comment>
<comment type="catalytic activity">
    <reaction evidence="2">
        <text>L-proline + NADP(+) = (S)-1-pyrroline-5-carboxylate + NADPH + 2 H(+)</text>
        <dbReference type="Rhea" id="RHEA:14109"/>
        <dbReference type="ChEBI" id="CHEBI:15378"/>
        <dbReference type="ChEBI" id="CHEBI:17388"/>
        <dbReference type="ChEBI" id="CHEBI:57783"/>
        <dbReference type="ChEBI" id="CHEBI:58349"/>
        <dbReference type="ChEBI" id="CHEBI:60039"/>
        <dbReference type="EC" id="1.5.1.2"/>
    </reaction>
</comment>
<dbReference type="Proteomes" id="UP001597362">
    <property type="component" value="Unassembled WGS sequence"/>
</dbReference>
<keyword evidence="6" id="KW-1185">Reference proteome</keyword>
<sequence>MKVGFIGVGTMGTLLVESFIKSGALEADNIMLYNRSVAKSKEVAAQFPSITLATSTVDIMKHCDIIFLCIRPLQFVDVLKEIKSVAHPQQVIVSITSPVQISHLEEELSCKIAKVIPSVTNAVFSGASLCMYSERMNKEDKRVIEHLFSYISEPVQIAEDFTRIVSDISSCGPAFFAFLLERFIDAAVSETGIDRADAERIASHMLLGTGQLLTKGGFSPKQVQQKVSVPGGITAEALRLLEENTEYLFEAVVRRTHEKYNDDLFKLNTAFYGKEVNGP</sequence>
<comment type="function">
    <text evidence="2">Catalyzes the reduction of 1-pyrroline-5-carboxylate (PCA) to L-proline.</text>
</comment>
<protein>
    <recommendedName>
        <fullName evidence="2">Pyrroline-5-carboxylate reductase</fullName>
        <shortName evidence="2">P5C reductase</shortName>
        <shortName evidence="2">P5CR</shortName>
        <ecNumber evidence="2">1.5.1.2</ecNumber>
    </recommendedName>
    <alternativeName>
        <fullName evidence="2">PCA reductase</fullName>
    </alternativeName>
</protein>
<dbReference type="PROSITE" id="PS00521">
    <property type="entry name" value="P5CR"/>
    <property type="match status" value="1"/>
</dbReference>
<dbReference type="InterPro" id="IPR008927">
    <property type="entry name" value="6-PGluconate_DH-like_C_sf"/>
</dbReference>
<keyword evidence="2" id="KW-0560">Oxidoreductase</keyword>
<keyword evidence="2" id="KW-0521">NADP</keyword>
<feature type="domain" description="Pyrroline-5-carboxylate reductase dimerisation" evidence="4">
    <location>
        <begin position="160"/>
        <end position="260"/>
    </location>
</feature>
<keyword evidence="2" id="KW-0028">Amino-acid biosynthesis</keyword>
<comment type="caution">
    <text evidence="5">The sequence shown here is derived from an EMBL/GenBank/DDBJ whole genome shotgun (WGS) entry which is preliminary data.</text>
</comment>
<feature type="domain" description="Pyrroline-5-carboxylate reductase catalytic N-terminal" evidence="3">
    <location>
        <begin position="2"/>
        <end position="97"/>
    </location>
</feature>
<proteinExistence type="inferred from homology"/>
<evidence type="ECO:0000256" key="2">
    <source>
        <dbReference type="HAMAP-Rule" id="MF_01925"/>
    </source>
</evidence>
<comment type="subcellular location">
    <subcellularLocation>
        <location evidence="2">Cytoplasm</location>
    </subcellularLocation>
</comment>
<dbReference type="Gene3D" id="3.40.50.720">
    <property type="entry name" value="NAD(P)-binding Rossmann-like Domain"/>
    <property type="match status" value="1"/>
</dbReference>
<dbReference type="EMBL" id="JBHUHO010000029">
    <property type="protein sequence ID" value="MFD2116158.1"/>
    <property type="molecule type" value="Genomic_DNA"/>
</dbReference>
<dbReference type="Pfam" id="PF14748">
    <property type="entry name" value="P5CR_dimer"/>
    <property type="match status" value="1"/>
</dbReference>
<evidence type="ECO:0000313" key="5">
    <source>
        <dbReference type="EMBL" id="MFD2116158.1"/>
    </source>
</evidence>
<dbReference type="EC" id="1.5.1.2" evidence="2"/>
<dbReference type="NCBIfam" id="NF005814">
    <property type="entry name" value="PRK07680.1"/>
    <property type="match status" value="1"/>
</dbReference>
<dbReference type="PIRSF" id="PIRSF000193">
    <property type="entry name" value="Pyrrol-5-carb_rd"/>
    <property type="match status" value="1"/>
</dbReference>
<gene>
    <name evidence="5" type="primary">comER</name>
    <name evidence="2" type="synonym">proC</name>
    <name evidence="5" type="ORF">ACFSJH_10520</name>
</gene>
<comment type="similarity">
    <text evidence="1 2">Belongs to the pyrroline-5-carboxylate reductase family.</text>
</comment>
<dbReference type="PANTHER" id="PTHR11645">
    <property type="entry name" value="PYRROLINE-5-CARBOXYLATE REDUCTASE"/>
    <property type="match status" value="1"/>
</dbReference>
<dbReference type="InterPro" id="IPR000304">
    <property type="entry name" value="Pyrroline-COOH_reductase"/>
</dbReference>
<evidence type="ECO:0000259" key="3">
    <source>
        <dbReference type="Pfam" id="PF03807"/>
    </source>
</evidence>
<dbReference type="HAMAP" id="MF_01925">
    <property type="entry name" value="P5C_reductase"/>
    <property type="match status" value="1"/>
</dbReference>
<dbReference type="PANTHER" id="PTHR11645:SF51">
    <property type="entry name" value="COME OPERON PROTEIN 4"/>
    <property type="match status" value="1"/>
</dbReference>
<evidence type="ECO:0000256" key="1">
    <source>
        <dbReference type="ARBA" id="ARBA00005525"/>
    </source>
</evidence>